<dbReference type="InterPro" id="IPR036416">
    <property type="entry name" value="Pept_tRNA_hydro_sf"/>
</dbReference>
<dbReference type="GO" id="GO:0005737">
    <property type="term" value="C:cytoplasm"/>
    <property type="evidence" value="ECO:0007669"/>
    <property type="project" value="UniProtKB-SubCell"/>
</dbReference>
<dbReference type="PANTHER" id="PTHR17224:SF1">
    <property type="entry name" value="PEPTIDYL-TRNA HYDROLASE"/>
    <property type="match status" value="1"/>
</dbReference>
<dbReference type="Pfam" id="PF01195">
    <property type="entry name" value="Pept_tRNA_hydro"/>
    <property type="match status" value="1"/>
</dbReference>
<feature type="binding site" evidence="7">
    <location>
        <position position="68"/>
    </location>
    <ligand>
        <name>tRNA</name>
        <dbReference type="ChEBI" id="CHEBI:17843"/>
    </ligand>
</feature>
<dbReference type="HAMAP" id="MF_00083">
    <property type="entry name" value="Pept_tRNA_hydro_bact"/>
    <property type="match status" value="1"/>
</dbReference>
<feature type="binding site" evidence="7">
    <location>
        <position position="114"/>
    </location>
    <ligand>
        <name>tRNA</name>
        <dbReference type="ChEBI" id="CHEBI:17843"/>
    </ligand>
</feature>
<gene>
    <name evidence="7" type="primary">pth</name>
    <name evidence="10" type="ORF">A2848_02720</name>
</gene>
<comment type="subcellular location">
    <subcellularLocation>
        <location evidence="7">Cytoplasm</location>
    </subcellularLocation>
</comment>
<evidence type="ECO:0000256" key="6">
    <source>
        <dbReference type="ARBA" id="ARBA00050038"/>
    </source>
</evidence>
<comment type="function">
    <text evidence="7">Catalyzes the release of premature peptidyl moieties from peptidyl-tRNA molecules trapped in stalled 50S ribosomal subunits, and thus maintains levels of free tRNAs and 50S ribosomes.</text>
</comment>
<dbReference type="GO" id="GO:0072344">
    <property type="term" value="P:rescue of stalled ribosome"/>
    <property type="evidence" value="ECO:0007669"/>
    <property type="project" value="UniProtKB-UniRule"/>
</dbReference>
<feature type="site" description="Discriminates between blocked and unblocked aminoacyl-tRNA" evidence="7">
    <location>
        <position position="9"/>
    </location>
</feature>
<comment type="catalytic activity">
    <reaction evidence="7 8">
        <text>an N-acyl-L-alpha-aminoacyl-tRNA + H2O = an N-acyl-L-amino acid + a tRNA + H(+)</text>
        <dbReference type="Rhea" id="RHEA:54448"/>
        <dbReference type="Rhea" id="RHEA-COMP:10123"/>
        <dbReference type="Rhea" id="RHEA-COMP:13883"/>
        <dbReference type="ChEBI" id="CHEBI:15377"/>
        <dbReference type="ChEBI" id="CHEBI:15378"/>
        <dbReference type="ChEBI" id="CHEBI:59874"/>
        <dbReference type="ChEBI" id="CHEBI:78442"/>
        <dbReference type="ChEBI" id="CHEBI:138191"/>
        <dbReference type="EC" id="3.1.1.29"/>
    </reaction>
</comment>
<dbReference type="PANTHER" id="PTHR17224">
    <property type="entry name" value="PEPTIDYL-TRNA HYDROLASE"/>
    <property type="match status" value="1"/>
</dbReference>
<keyword evidence="2 7" id="KW-0820">tRNA-binding</keyword>
<dbReference type="GO" id="GO:0004045">
    <property type="term" value="F:peptidyl-tRNA hydrolase activity"/>
    <property type="evidence" value="ECO:0007669"/>
    <property type="project" value="UniProtKB-UniRule"/>
</dbReference>
<evidence type="ECO:0000256" key="9">
    <source>
        <dbReference type="RuleBase" id="RU004320"/>
    </source>
</evidence>
<name>A0A1F6LNM7_9BACT</name>
<dbReference type="EMBL" id="MFPV01000048">
    <property type="protein sequence ID" value="OGH60991.1"/>
    <property type="molecule type" value="Genomic_DNA"/>
</dbReference>
<evidence type="ECO:0000313" key="10">
    <source>
        <dbReference type="EMBL" id="OGH60991.1"/>
    </source>
</evidence>
<evidence type="ECO:0000256" key="8">
    <source>
        <dbReference type="RuleBase" id="RU000673"/>
    </source>
</evidence>
<feature type="binding site" evidence="7">
    <location>
        <position position="66"/>
    </location>
    <ligand>
        <name>tRNA</name>
        <dbReference type="ChEBI" id="CHEBI:17843"/>
    </ligand>
</feature>
<dbReference type="PROSITE" id="PS01195">
    <property type="entry name" value="PEPT_TRNA_HYDROL_1"/>
    <property type="match status" value="1"/>
</dbReference>
<keyword evidence="7" id="KW-0963">Cytoplasm</keyword>
<dbReference type="Proteomes" id="UP000176329">
    <property type="component" value="Unassembled WGS sequence"/>
</dbReference>
<dbReference type="EC" id="3.1.1.29" evidence="1 7"/>
<dbReference type="FunFam" id="3.40.50.1470:FF:000001">
    <property type="entry name" value="Peptidyl-tRNA hydrolase"/>
    <property type="match status" value="1"/>
</dbReference>
<dbReference type="NCBIfam" id="TIGR00447">
    <property type="entry name" value="pth"/>
    <property type="match status" value="1"/>
</dbReference>
<evidence type="ECO:0000313" key="11">
    <source>
        <dbReference type="Proteomes" id="UP000176329"/>
    </source>
</evidence>
<evidence type="ECO:0000256" key="2">
    <source>
        <dbReference type="ARBA" id="ARBA00022555"/>
    </source>
</evidence>
<dbReference type="GO" id="GO:0000049">
    <property type="term" value="F:tRNA binding"/>
    <property type="evidence" value="ECO:0007669"/>
    <property type="project" value="UniProtKB-UniRule"/>
</dbReference>
<dbReference type="AlphaFoldDB" id="A0A1F6LNM7"/>
<evidence type="ECO:0000256" key="7">
    <source>
        <dbReference type="HAMAP-Rule" id="MF_00083"/>
    </source>
</evidence>
<comment type="caution">
    <text evidence="10">The sequence shown here is derived from an EMBL/GenBank/DDBJ whole genome shotgun (WGS) entry which is preliminary data.</text>
</comment>
<dbReference type="CDD" id="cd00462">
    <property type="entry name" value="PTH"/>
    <property type="match status" value="1"/>
</dbReference>
<keyword evidence="3 7" id="KW-0378">Hydrolase</keyword>
<accession>A0A1F6LNM7</accession>
<proteinExistence type="inferred from homology"/>
<sequence length="181" mass="19521">MWLVVGLGNPGSEYAATRHNAGWMAADLLARTLEVTSWRDDTKHGAHVASAHLDGAKILIAKPTTFMNESGAAVQSLAVFFKIAPDHIIVMHDDLDFPLGVVRTQFDRSAAGHNGVVNIIEKLGVQAFHRVRIGIANTDESAKQIDSADFVLQKFSADELVELAPALDTAVSAVRQLVARN</sequence>
<dbReference type="SUPFAM" id="SSF53178">
    <property type="entry name" value="Peptidyl-tRNA hydrolase-like"/>
    <property type="match status" value="1"/>
</dbReference>
<evidence type="ECO:0000256" key="3">
    <source>
        <dbReference type="ARBA" id="ARBA00022801"/>
    </source>
</evidence>
<organism evidence="10 11">
    <name type="scientific">Candidatus Magasanikbacteria bacterium RIFCSPHIGHO2_01_FULL_50_8</name>
    <dbReference type="NCBI Taxonomy" id="1798674"/>
    <lineage>
        <taxon>Bacteria</taxon>
        <taxon>Candidatus Magasanikiibacteriota</taxon>
    </lineage>
</organism>
<keyword evidence="4 7" id="KW-0694">RNA-binding</keyword>
<evidence type="ECO:0000256" key="4">
    <source>
        <dbReference type="ARBA" id="ARBA00022884"/>
    </source>
</evidence>
<feature type="binding site" evidence="7">
    <location>
        <position position="14"/>
    </location>
    <ligand>
        <name>tRNA</name>
        <dbReference type="ChEBI" id="CHEBI:17843"/>
    </ligand>
</feature>
<dbReference type="GO" id="GO:0006515">
    <property type="term" value="P:protein quality control for misfolded or incompletely synthesized proteins"/>
    <property type="evidence" value="ECO:0007669"/>
    <property type="project" value="UniProtKB-UniRule"/>
</dbReference>
<dbReference type="Gene3D" id="3.40.50.1470">
    <property type="entry name" value="Peptidyl-tRNA hydrolase"/>
    <property type="match status" value="1"/>
</dbReference>
<comment type="function">
    <text evidence="7">Hydrolyzes ribosome-free peptidyl-tRNAs (with 1 or more amino acids incorporated), which drop off the ribosome during protein synthesis, or as a result of ribosome stalling.</text>
</comment>
<dbReference type="InterPro" id="IPR001328">
    <property type="entry name" value="Pept_tRNA_hydro"/>
</dbReference>
<dbReference type="InterPro" id="IPR018171">
    <property type="entry name" value="Pept_tRNA_hydro_CS"/>
</dbReference>
<reference evidence="10 11" key="1">
    <citation type="journal article" date="2016" name="Nat. Commun.">
        <title>Thousands of microbial genomes shed light on interconnected biogeochemical processes in an aquifer system.</title>
        <authorList>
            <person name="Anantharaman K."/>
            <person name="Brown C.T."/>
            <person name="Hug L.A."/>
            <person name="Sharon I."/>
            <person name="Castelle C.J."/>
            <person name="Probst A.J."/>
            <person name="Thomas B.C."/>
            <person name="Singh A."/>
            <person name="Wilkins M.J."/>
            <person name="Karaoz U."/>
            <person name="Brodie E.L."/>
            <person name="Williams K.H."/>
            <person name="Hubbard S.S."/>
            <person name="Banfield J.F."/>
        </authorList>
    </citation>
    <scope>NUCLEOTIDE SEQUENCE [LARGE SCALE GENOMIC DNA]</scope>
</reference>
<feature type="site" description="Stabilizes the basic form of H active site to accept a proton" evidence="7">
    <location>
        <position position="93"/>
    </location>
</feature>
<comment type="subunit">
    <text evidence="7">Monomer.</text>
</comment>
<comment type="similarity">
    <text evidence="5 7 9">Belongs to the PTH family.</text>
</comment>
<protein>
    <recommendedName>
        <fullName evidence="6 7">Peptidyl-tRNA hydrolase</fullName>
        <shortName evidence="7">Pth</shortName>
        <ecNumber evidence="1 7">3.1.1.29</ecNumber>
    </recommendedName>
</protein>
<feature type="active site" description="Proton acceptor" evidence="7">
    <location>
        <position position="19"/>
    </location>
</feature>
<evidence type="ECO:0000256" key="1">
    <source>
        <dbReference type="ARBA" id="ARBA00013260"/>
    </source>
</evidence>
<evidence type="ECO:0000256" key="5">
    <source>
        <dbReference type="ARBA" id="ARBA00038063"/>
    </source>
</evidence>